<dbReference type="InterPro" id="IPR006565">
    <property type="entry name" value="BTP"/>
</dbReference>
<dbReference type="Pfam" id="PF07524">
    <property type="entry name" value="Bromo_TP"/>
    <property type="match status" value="1"/>
</dbReference>
<keyword evidence="2" id="KW-0805">Transcription regulation</keyword>
<evidence type="ECO:0000256" key="4">
    <source>
        <dbReference type="ARBA" id="ARBA00023242"/>
    </source>
</evidence>
<reference evidence="6 7" key="1">
    <citation type="journal article" date="2017" name="Curr. Biol.">
        <title>Genome architecture and evolution of a unichromosomal asexual nematode.</title>
        <authorList>
            <person name="Fradin H."/>
            <person name="Zegar C."/>
            <person name="Gutwein M."/>
            <person name="Lucas J."/>
            <person name="Kovtun M."/>
            <person name="Corcoran D."/>
            <person name="Baugh L.R."/>
            <person name="Kiontke K."/>
            <person name="Gunsalus K."/>
            <person name="Fitch D.H."/>
            <person name="Piano F."/>
        </authorList>
    </citation>
    <scope>NUCLEOTIDE SEQUENCE [LARGE SCALE GENOMIC DNA]</scope>
    <source>
        <strain evidence="6">PF1309</strain>
    </source>
</reference>
<protein>
    <recommendedName>
        <fullName evidence="5">Bromodomain associated domain-containing protein</fullName>
    </recommendedName>
</protein>
<evidence type="ECO:0000256" key="1">
    <source>
        <dbReference type="ARBA" id="ARBA00004123"/>
    </source>
</evidence>
<dbReference type="Proteomes" id="UP000218231">
    <property type="component" value="Unassembled WGS sequence"/>
</dbReference>
<evidence type="ECO:0000256" key="2">
    <source>
        <dbReference type="ARBA" id="ARBA00023015"/>
    </source>
</evidence>
<keyword evidence="7" id="KW-1185">Reference proteome</keyword>
<dbReference type="CDD" id="cd00076">
    <property type="entry name" value="HFD_SF"/>
    <property type="match status" value="1"/>
</dbReference>
<evidence type="ECO:0000256" key="3">
    <source>
        <dbReference type="ARBA" id="ARBA00023163"/>
    </source>
</evidence>
<evidence type="ECO:0000313" key="7">
    <source>
        <dbReference type="Proteomes" id="UP000218231"/>
    </source>
</evidence>
<keyword evidence="3" id="KW-0804">Transcription</keyword>
<name>A0A2A2M2K2_9BILA</name>
<feature type="domain" description="Bromodomain associated" evidence="5">
    <location>
        <begin position="50"/>
        <end position="122"/>
    </location>
</feature>
<comment type="subcellular location">
    <subcellularLocation>
        <location evidence="1">Nucleus</location>
    </subcellularLocation>
</comment>
<dbReference type="InterPro" id="IPR009072">
    <property type="entry name" value="Histone-fold"/>
</dbReference>
<dbReference type="GO" id="GO:0046982">
    <property type="term" value="F:protein heterodimerization activity"/>
    <property type="evidence" value="ECO:0007669"/>
    <property type="project" value="InterPro"/>
</dbReference>
<evidence type="ECO:0000313" key="6">
    <source>
        <dbReference type="EMBL" id="PAV92676.1"/>
    </source>
</evidence>
<dbReference type="AlphaFoldDB" id="A0A2A2M2K2"/>
<dbReference type="GO" id="GO:0005634">
    <property type="term" value="C:nucleus"/>
    <property type="evidence" value="ECO:0007669"/>
    <property type="project" value="UniProtKB-SubCell"/>
</dbReference>
<evidence type="ECO:0000259" key="5">
    <source>
        <dbReference type="Pfam" id="PF07524"/>
    </source>
</evidence>
<proteinExistence type="predicted"/>
<keyword evidence="4" id="KW-0539">Nucleus</keyword>
<gene>
    <name evidence="6" type="ORF">WR25_22260</name>
</gene>
<accession>A0A2A2M2K2</accession>
<dbReference type="Gene3D" id="1.10.20.10">
    <property type="entry name" value="Histone, subunit A"/>
    <property type="match status" value="1"/>
</dbReference>
<dbReference type="EMBL" id="LIAE01006088">
    <property type="protein sequence ID" value="PAV92676.1"/>
    <property type="molecule type" value="Genomic_DNA"/>
</dbReference>
<organism evidence="6 7">
    <name type="scientific">Diploscapter pachys</name>
    <dbReference type="NCBI Taxonomy" id="2018661"/>
    <lineage>
        <taxon>Eukaryota</taxon>
        <taxon>Metazoa</taxon>
        <taxon>Ecdysozoa</taxon>
        <taxon>Nematoda</taxon>
        <taxon>Chromadorea</taxon>
        <taxon>Rhabditida</taxon>
        <taxon>Rhabditina</taxon>
        <taxon>Rhabditomorpha</taxon>
        <taxon>Rhabditoidea</taxon>
        <taxon>Rhabditidae</taxon>
        <taxon>Diploscapter</taxon>
    </lineage>
</organism>
<sequence>MDSSLHYAHSRQLQLASDGDFNWRTRNAIVADRHGFHHRQQLVRPKDIAAECMSLFTSSTASLFGFSQMSSLTQDMLQSIAIQYIKKMCQQLKWTMEHCGREYPTANDMQFVYRRMQIDVGEMSAYMEKVKPLKPPIQVK</sequence>
<comment type="caution">
    <text evidence="6">The sequence shown here is derived from an EMBL/GenBank/DDBJ whole genome shotgun (WGS) entry which is preliminary data.</text>
</comment>